<dbReference type="EMBL" id="JACBZO010000001">
    <property type="protein sequence ID" value="NYI41500.1"/>
    <property type="molecule type" value="Genomic_DNA"/>
</dbReference>
<keyword evidence="2" id="KW-1185">Reference proteome</keyword>
<dbReference type="RefSeq" id="WP_179397884.1">
    <property type="nucleotide sequence ID" value="NZ_JACBZO010000001.1"/>
</dbReference>
<gene>
    <name evidence="1" type="ORF">BKA03_001619</name>
</gene>
<dbReference type="Proteomes" id="UP000547973">
    <property type="component" value="Unassembled WGS sequence"/>
</dbReference>
<evidence type="ECO:0000313" key="1">
    <source>
        <dbReference type="EMBL" id="NYI41500.1"/>
    </source>
</evidence>
<reference evidence="1 2" key="1">
    <citation type="submission" date="2020-07" db="EMBL/GenBank/DDBJ databases">
        <title>Sequencing the genomes of 1000 actinobacteria strains.</title>
        <authorList>
            <person name="Klenk H.-P."/>
        </authorList>
    </citation>
    <scope>NUCLEOTIDE SEQUENCE [LARGE SCALE GENOMIC DNA]</scope>
    <source>
        <strain evidence="1 2">DSM 19970</strain>
    </source>
</reference>
<accession>A0A7Y9ZCK4</accession>
<comment type="caution">
    <text evidence="1">The sequence shown here is derived from an EMBL/GenBank/DDBJ whole genome shotgun (WGS) entry which is preliminary data.</text>
</comment>
<sequence>MTPPAPPFTRLSFRRSPRIGRFLPCLDTDKRRTLVATVDALGRVVISDFASAFAGTRLIGYTLGEPSSMYDPADGLKWLSALSKEIR</sequence>
<evidence type="ECO:0000313" key="2">
    <source>
        <dbReference type="Proteomes" id="UP000547973"/>
    </source>
</evidence>
<organism evidence="1 2">
    <name type="scientific">Demequina lutea</name>
    <dbReference type="NCBI Taxonomy" id="431489"/>
    <lineage>
        <taxon>Bacteria</taxon>
        <taxon>Bacillati</taxon>
        <taxon>Actinomycetota</taxon>
        <taxon>Actinomycetes</taxon>
        <taxon>Micrococcales</taxon>
        <taxon>Demequinaceae</taxon>
        <taxon>Demequina</taxon>
    </lineage>
</organism>
<name>A0A7Y9ZCK4_9MICO</name>
<proteinExistence type="predicted"/>
<dbReference type="AlphaFoldDB" id="A0A7Y9ZCK4"/>
<protein>
    <submittedName>
        <fullName evidence="1">Uncharacterized protein</fullName>
    </submittedName>
</protein>